<evidence type="ECO:0000313" key="2">
    <source>
        <dbReference type="Proteomes" id="UP001317963"/>
    </source>
</evidence>
<dbReference type="Pfam" id="PF04364">
    <property type="entry name" value="DNA_pol3_chi"/>
    <property type="match status" value="1"/>
</dbReference>
<dbReference type="PANTHER" id="PTHR38767">
    <property type="entry name" value="DNA POLYMERASE III SUBUNIT CHI"/>
    <property type="match status" value="1"/>
</dbReference>
<dbReference type="EMBL" id="CP036501">
    <property type="protein sequence ID" value="UZP74690.1"/>
    <property type="molecule type" value="Genomic_DNA"/>
</dbReference>
<evidence type="ECO:0000313" key="1">
    <source>
        <dbReference type="EMBL" id="UZP74690.1"/>
    </source>
</evidence>
<dbReference type="InterPro" id="IPR036768">
    <property type="entry name" value="PolIII_chi_sf"/>
</dbReference>
<dbReference type="RefSeq" id="WP_279241150.1">
    <property type="nucleotide sequence ID" value="NZ_CP036501.1"/>
</dbReference>
<protein>
    <submittedName>
        <fullName evidence="1">DNA polymerase III subunit chi</fullName>
    </submittedName>
</protein>
<name>A0ABY6Q823_9GAMM</name>
<reference evidence="1 2" key="1">
    <citation type="submission" date="2019-02" db="EMBL/GenBank/DDBJ databases">
        <title>Halieaceae_genomes.</title>
        <authorList>
            <person name="Li S.-H."/>
        </authorList>
    </citation>
    <scope>NUCLEOTIDE SEQUENCE [LARGE SCALE GENOMIC DNA]</scope>
    <source>
        <strain evidence="1 2">JH123</strain>
    </source>
</reference>
<dbReference type="Proteomes" id="UP001317963">
    <property type="component" value="Chromosome"/>
</dbReference>
<gene>
    <name evidence="1" type="ORF">E0F26_08035</name>
</gene>
<dbReference type="Gene3D" id="3.40.50.10110">
    <property type="entry name" value="DNA polymerase III subunit chi"/>
    <property type="match status" value="1"/>
</dbReference>
<accession>A0ABY6Q823</accession>
<sequence length="140" mass="15878">MTRIDFYVVKTAGADARLNVAARLTEKALGRGHRIFINCESAEQLSALDSYLWEFKATSFVPHEVASNQTDERVVLGFEQGPETHNDVLINLALSPPSYFAQFERVAEVVTQDEASLDALRSAWRHYRDRGYPLQKHELP</sequence>
<keyword evidence="2" id="KW-1185">Reference proteome</keyword>
<dbReference type="PANTHER" id="PTHR38767:SF1">
    <property type="entry name" value="DNA POLYMERASE III SUBUNIT CHI"/>
    <property type="match status" value="1"/>
</dbReference>
<dbReference type="InterPro" id="IPR007459">
    <property type="entry name" value="DNA_pol3_chi"/>
</dbReference>
<proteinExistence type="predicted"/>
<dbReference type="SUPFAM" id="SSF102400">
    <property type="entry name" value="DNA polymerase III chi subunit"/>
    <property type="match status" value="1"/>
</dbReference>
<organism evidence="1 2">
    <name type="scientific">Candidatus Paraluminiphilus aquimaris</name>
    <dbReference type="NCBI Taxonomy" id="2518994"/>
    <lineage>
        <taxon>Bacteria</taxon>
        <taxon>Pseudomonadati</taxon>
        <taxon>Pseudomonadota</taxon>
        <taxon>Gammaproteobacteria</taxon>
        <taxon>Cellvibrionales</taxon>
        <taxon>Halieaceae</taxon>
        <taxon>Candidatus Paraluminiphilus</taxon>
    </lineage>
</organism>